<dbReference type="GO" id="GO:0003824">
    <property type="term" value="F:catalytic activity"/>
    <property type="evidence" value="ECO:0007669"/>
    <property type="project" value="InterPro"/>
</dbReference>
<dbReference type="InterPro" id="IPR000639">
    <property type="entry name" value="Epox_hydrolase-like"/>
</dbReference>
<dbReference type="PANTHER" id="PTHR43798">
    <property type="entry name" value="MONOACYLGLYCEROL LIPASE"/>
    <property type="match status" value="1"/>
</dbReference>
<gene>
    <name evidence="2" type="ORF">SAMN05444171_6158</name>
</gene>
<dbReference type="OrthoDB" id="9808398at2"/>
<evidence type="ECO:0000313" key="2">
    <source>
        <dbReference type="EMBL" id="SEE07158.1"/>
    </source>
</evidence>
<reference evidence="2 3" key="1">
    <citation type="submission" date="2016-10" db="EMBL/GenBank/DDBJ databases">
        <authorList>
            <person name="de Groot N.N."/>
        </authorList>
    </citation>
    <scope>NUCLEOTIDE SEQUENCE [LARGE SCALE GENOMIC DNA]</scope>
    <source>
        <strain evidence="2 3">GAS522</strain>
    </source>
</reference>
<protein>
    <submittedName>
        <fullName evidence="2">Pimeloyl-ACP methyl ester carboxylesterase</fullName>
    </submittedName>
</protein>
<accession>A0A1M7FF18</accession>
<feature type="domain" description="AB hydrolase-1" evidence="1">
    <location>
        <begin position="27"/>
        <end position="270"/>
    </location>
</feature>
<sequence length="286" mass="32005">MAEPEDRFHESQGLRLHYADWGNATAPPLVLIHGGLDHCRNWDAIARALQPHFHVVAPDLRGHGDSEWAKGSSYTLADNVVDLTRLIAVAELKDAAIVGHSMGGMVAQAYAGTFPERVSRLAVLDGTFLSYASPAPIDEQMSRWIKQLDRIAQHEPTAFKTIEEAALRLSGRNKRLTPEQALHLARHGVRQHADGLYRWKFDHYQRARAPYRLSPDDYIGLWSRIRCPTLLMWGSESFLADPEAAGLLAHFKHAEMLKIAGAGHWLHHDRLDEVLAALRQFLGVSA</sequence>
<proteinExistence type="predicted"/>
<dbReference type="EMBL" id="FNTI01000001">
    <property type="protein sequence ID" value="SEE07158.1"/>
    <property type="molecule type" value="Genomic_DNA"/>
</dbReference>
<dbReference type="PRINTS" id="PR00111">
    <property type="entry name" value="ABHYDROLASE"/>
</dbReference>
<dbReference type="PRINTS" id="PR00412">
    <property type="entry name" value="EPOXHYDRLASE"/>
</dbReference>
<dbReference type="Pfam" id="PF00561">
    <property type="entry name" value="Abhydrolase_1"/>
    <property type="match status" value="1"/>
</dbReference>
<organism evidence="2 3">
    <name type="scientific">Bradyrhizobium lablabi</name>
    <dbReference type="NCBI Taxonomy" id="722472"/>
    <lineage>
        <taxon>Bacteria</taxon>
        <taxon>Pseudomonadati</taxon>
        <taxon>Pseudomonadota</taxon>
        <taxon>Alphaproteobacteria</taxon>
        <taxon>Hyphomicrobiales</taxon>
        <taxon>Nitrobacteraceae</taxon>
        <taxon>Bradyrhizobium</taxon>
    </lineage>
</organism>
<dbReference type="GO" id="GO:0016020">
    <property type="term" value="C:membrane"/>
    <property type="evidence" value="ECO:0007669"/>
    <property type="project" value="TreeGrafter"/>
</dbReference>
<dbReference type="Gene3D" id="3.40.50.1820">
    <property type="entry name" value="alpha/beta hydrolase"/>
    <property type="match status" value="1"/>
</dbReference>
<dbReference type="InterPro" id="IPR000073">
    <property type="entry name" value="AB_hydrolase_1"/>
</dbReference>
<dbReference type="PANTHER" id="PTHR43798:SF33">
    <property type="entry name" value="HYDROLASE, PUTATIVE (AFU_ORTHOLOGUE AFUA_2G14860)-RELATED"/>
    <property type="match status" value="1"/>
</dbReference>
<dbReference type="RefSeq" id="WP_074827160.1">
    <property type="nucleotide sequence ID" value="NZ_FNTI01000001.1"/>
</dbReference>
<dbReference type="InterPro" id="IPR029058">
    <property type="entry name" value="AB_hydrolase_fold"/>
</dbReference>
<dbReference type="SUPFAM" id="SSF53474">
    <property type="entry name" value="alpha/beta-Hydrolases"/>
    <property type="match status" value="1"/>
</dbReference>
<evidence type="ECO:0000259" key="1">
    <source>
        <dbReference type="Pfam" id="PF00561"/>
    </source>
</evidence>
<evidence type="ECO:0000313" key="3">
    <source>
        <dbReference type="Proteomes" id="UP000183208"/>
    </source>
</evidence>
<dbReference type="AlphaFoldDB" id="A0A1M7FF18"/>
<name>A0A1M7FF18_9BRAD</name>
<dbReference type="Proteomes" id="UP000183208">
    <property type="component" value="Unassembled WGS sequence"/>
</dbReference>
<dbReference type="InterPro" id="IPR050266">
    <property type="entry name" value="AB_hydrolase_sf"/>
</dbReference>